<dbReference type="InterPro" id="IPR046958">
    <property type="entry name" value="RBK1/2/STUNTED"/>
</dbReference>
<feature type="domain" description="Protein kinase" evidence="7">
    <location>
        <begin position="408"/>
        <end position="672"/>
    </location>
</feature>
<gene>
    <name evidence="10" type="primary">25489710</name>
    <name evidence="8" type="ordered locus">MTR_3g088640</name>
    <name evidence="9" type="ORF">MtrunA17_Chr3g0125281</name>
</gene>
<dbReference type="FunFam" id="3.40.50.620:FF:000177">
    <property type="entry name" value="probable receptor-like serine/threonine-protein kinase At5g57670"/>
    <property type="match status" value="1"/>
</dbReference>
<keyword evidence="4 5" id="KW-0067">ATP-binding</keyword>
<dbReference type="GO" id="GO:0005886">
    <property type="term" value="C:plasma membrane"/>
    <property type="evidence" value="ECO:0000318"/>
    <property type="project" value="GO_Central"/>
</dbReference>
<dbReference type="SMART" id="SM00220">
    <property type="entry name" value="S_TKc"/>
    <property type="match status" value="1"/>
</dbReference>
<reference evidence="9" key="5">
    <citation type="journal article" date="2018" name="Nat. Plants">
        <title>Whole-genome landscape of Medicago truncatula symbiotic genes.</title>
        <authorList>
            <person name="Pecrix Y."/>
            <person name="Gamas P."/>
            <person name="Carrere S."/>
        </authorList>
    </citation>
    <scope>NUCLEOTIDE SEQUENCE</scope>
    <source>
        <tissue evidence="9">Leaves</tissue>
    </source>
</reference>
<dbReference type="CDD" id="cd14066">
    <property type="entry name" value="STKc_IRAK"/>
    <property type="match status" value="1"/>
</dbReference>
<dbReference type="Proteomes" id="UP000002051">
    <property type="component" value="Chromosome 3"/>
</dbReference>
<evidence type="ECO:0000313" key="8">
    <source>
        <dbReference type="EMBL" id="KEH35354.1"/>
    </source>
</evidence>
<dbReference type="InterPro" id="IPR017441">
    <property type="entry name" value="Protein_kinase_ATP_BS"/>
</dbReference>
<proteinExistence type="predicted"/>
<dbReference type="STRING" id="3880.A0A072V037"/>
<dbReference type="FunFam" id="1.10.510.10:FF:000284">
    <property type="entry name" value="Putative receptor-like serine/threonine-protein kinase"/>
    <property type="match status" value="1"/>
</dbReference>
<evidence type="ECO:0000256" key="5">
    <source>
        <dbReference type="PROSITE-ProRule" id="PRU10141"/>
    </source>
</evidence>
<evidence type="ECO:0000256" key="1">
    <source>
        <dbReference type="ARBA" id="ARBA00022679"/>
    </source>
</evidence>
<protein>
    <submittedName>
        <fullName evidence="8">Adenine nucleotide alpha hydrolase-like domain kinase</fullName>
    </submittedName>
</protein>
<evidence type="ECO:0000256" key="6">
    <source>
        <dbReference type="SAM" id="MobiDB-lite"/>
    </source>
</evidence>
<evidence type="ECO:0000313" key="11">
    <source>
        <dbReference type="Proteomes" id="UP000002051"/>
    </source>
</evidence>
<name>A0A072V037_MEDTR</name>
<feature type="compositionally biased region" description="Low complexity" evidence="6">
    <location>
        <begin position="257"/>
        <end position="270"/>
    </location>
</feature>
<dbReference type="Gramene" id="rna17967">
    <property type="protein sequence ID" value="RHN69488.1"/>
    <property type="gene ID" value="gene17967"/>
</dbReference>
<evidence type="ECO:0000256" key="3">
    <source>
        <dbReference type="ARBA" id="ARBA00022777"/>
    </source>
</evidence>
<sequence>MQKTCDEGGSDGRTVVVGVKMDSPSKELLTWALVKVAQPGDLVVALHVLGTNEIVNGDGKSSLLSLVKAFDSVLNVYEGFCNLKQVDLKLKICRGSSVKRILVREANAYSASHVIVGSVHGFHRIRSSSSVAKYCAKKLSKDCCVLAVNNGKVVYKRDSLAASTVADVQGFDRQRGNGLLGSIQLTHGLLGSIQLTLSKNTKVLNADTDEGTRRISDHSLAKVLLDSTENVRHQSCSICGSLKDTSCHQSAEEPSEGSEVSSGDGGNENSLAIVPVQTTDAGQLELKPGWPLLRRNFLPDRQLPDKLFTRDQISVVQWAMRLPRRNLSYHVDHDKQVSICDKAQGQSVALDSESGALIPVDSEMGKTYSSPECNLKSIPKELEGLHEKYSSTCILFEYQELVSATSNFLPENFIGKGGSSKVYRGCLRDGKELAVKILKPSYDVLKEFLLEIEIITTLHHKNIISLIGFCFENGNLLLVYDFLSRGSLEENIHGTKKNPREFGWTQRYKVATGVAEALEYLHCKDDHPVIHRDVKSSNVLLSEDFEPQLSDFGLATWASTSSSHITCTDVAGTFGYMAPEYFMYGKVNDKIDVYAFGVVLLELLSGRKPISVDYPKGQQNLVMWASPLINSGKVSQLLDPSLGDNYDHDEMERMVLAATLCIKRAPKARPQMSIVSKLLQGDIDAIKWARLEVNALEAHEMLDDEVCPPSNIQSHLNLALLDVDDDSLSMYSVEQSVSLEDYLRGRWSRASSFD</sequence>
<reference evidence="12" key="4">
    <citation type="journal article" date="2018" name="Nat. Plants">
        <title>Whole-genome landscape of Medicago truncatula symbiotic genes.</title>
        <authorList>
            <person name="Pecrix Y."/>
            <person name="Staton S.E."/>
            <person name="Sallet E."/>
            <person name="Lelandais-Briere C."/>
            <person name="Moreau S."/>
            <person name="Carrere S."/>
            <person name="Blein T."/>
            <person name="Jardinaud M.F."/>
            <person name="Latrasse D."/>
            <person name="Zouine M."/>
            <person name="Zahm M."/>
            <person name="Kreplak J."/>
            <person name="Mayjonade B."/>
            <person name="Satge C."/>
            <person name="Perez M."/>
            <person name="Cauet S."/>
            <person name="Marande W."/>
            <person name="Chantry-Darmon C."/>
            <person name="Lopez-Roques C."/>
            <person name="Bouchez O."/>
            <person name="Berard A."/>
            <person name="Debelle F."/>
            <person name="Munos S."/>
            <person name="Bendahmane A."/>
            <person name="Berges H."/>
            <person name="Niebel A."/>
            <person name="Buitink J."/>
            <person name="Frugier F."/>
            <person name="Benhamed M."/>
            <person name="Crespi M."/>
            <person name="Gouzy J."/>
            <person name="Gamas P."/>
        </authorList>
    </citation>
    <scope>NUCLEOTIDE SEQUENCE [LARGE SCALE GENOMIC DNA]</scope>
    <source>
        <strain evidence="12">cv. Jemalong A17</strain>
    </source>
</reference>
<dbReference type="InterPro" id="IPR014729">
    <property type="entry name" value="Rossmann-like_a/b/a_fold"/>
</dbReference>
<keyword evidence="8" id="KW-0378">Hydrolase</keyword>
<feature type="binding site" evidence="5">
    <location>
        <position position="436"/>
    </location>
    <ligand>
        <name>ATP</name>
        <dbReference type="ChEBI" id="CHEBI:30616"/>
    </ligand>
</feature>
<dbReference type="Gene3D" id="1.10.510.10">
    <property type="entry name" value="Transferase(Phosphotransferase) domain 1"/>
    <property type="match status" value="1"/>
</dbReference>
<evidence type="ECO:0000313" key="12">
    <source>
        <dbReference type="Proteomes" id="UP000265566"/>
    </source>
</evidence>
<dbReference type="EMBL" id="CM001219">
    <property type="protein sequence ID" value="KEH35354.1"/>
    <property type="molecule type" value="Genomic_DNA"/>
</dbReference>
<dbReference type="PANTHER" id="PTHR47987:SF2">
    <property type="entry name" value="PROTEIN KINASE DOMAIN-CONTAINING PROTEIN"/>
    <property type="match status" value="1"/>
</dbReference>
<dbReference type="GO" id="GO:0016787">
    <property type="term" value="F:hydrolase activity"/>
    <property type="evidence" value="ECO:0007669"/>
    <property type="project" value="UniProtKB-KW"/>
</dbReference>
<dbReference type="HOGENOM" id="CLU_000288_155_0_1"/>
<dbReference type="GO" id="GO:0004672">
    <property type="term" value="F:protein kinase activity"/>
    <property type="evidence" value="ECO:0000318"/>
    <property type="project" value="GO_Central"/>
</dbReference>
<accession>A0A072V037</accession>
<dbReference type="GO" id="GO:0007165">
    <property type="term" value="P:signal transduction"/>
    <property type="evidence" value="ECO:0000318"/>
    <property type="project" value="GO_Central"/>
</dbReference>
<dbReference type="Pfam" id="PF00069">
    <property type="entry name" value="Pkinase"/>
    <property type="match status" value="1"/>
</dbReference>
<dbReference type="PROSITE" id="PS50011">
    <property type="entry name" value="PROTEIN_KINASE_DOM"/>
    <property type="match status" value="1"/>
</dbReference>
<dbReference type="Proteomes" id="UP000265566">
    <property type="component" value="Chromosome 3"/>
</dbReference>
<organism evidence="8 11">
    <name type="scientific">Medicago truncatula</name>
    <name type="common">Barrel medic</name>
    <name type="synonym">Medicago tribuloides</name>
    <dbReference type="NCBI Taxonomy" id="3880"/>
    <lineage>
        <taxon>Eukaryota</taxon>
        <taxon>Viridiplantae</taxon>
        <taxon>Streptophyta</taxon>
        <taxon>Embryophyta</taxon>
        <taxon>Tracheophyta</taxon>
        <taxon>Spermatophyta</taxon>
        <taxon>Magnoliopsida</taxon>
        <taxon>eudicotyledons</taxon>
        <taxon>Gunneridae</taxon>
        <taxon>Pentapetalae</taxon>
        <taxon>rosids</taxon>
        <taxon>fabids</taxon>
        <taxon>Fabales</taxon>
        <taxon>Fabaceae</taxon>
        <taxon>Papilionoideae</taxon>
        <taxon>50 kb inversion clade</taxon>
        <taxon>NPAAA clade</taxon>
        <taxon>Hologalegina</taxon>
        <taxon>IRL clade</taxon>
        <taxon>Trifolieae</taxon>
        <taxon>Medicago</taxon>
    </lineage>
</organism>
<evidence type="ECO:0000259" key="7">
    <source>
        <dbReference type="PROSITE" id="PS50011"/>
    </source>
</evidence>
<reference evidence="8 11" key="2">
    <citation type="journal article" date="2014" name="BMC Genomics">
        <title>An improved genome release (version Mt4.0) for the model legume Medicago truncatula.</title>
        <authorList>
            <person name="Tang H."/>
            <person name="Krishnakumar V."/>
            <person name="Bidwell S."/>
            <person name="Rosen B."/>
            <person name="Chan A."/>
            <person name="Zhou S."/>
            <person name="Gentzbittel L."/>
            <person name="Childs K.L."/>
            <person name="Yandell M."/>
            <person name="Gundlach H."/>
            <person name="Mayer K.F."/>
            <person name="Schwartz D.C."/>
            <person name="Town C.D."/>
        </authorList>
    </citation>
    <scope>GENOME REANNOTATION</scope>
    <source>
        <strain evidence="8">A17</strain>
        <strain evidence="10 11">cv. Jemalong A17</strain>
    </source>
</reference>
<dbReference type="FunFam" id="3.30.200.20:FF:000268">
    <property type="entry name" value="probable receptor-like serine/threonine-protein kinase At5g57670"/>
    <property type="match status" value="1"/>
</dbReference>
<feature type="region of interest" description="Disordered" evidence="6">
    <location>
        <begin position="247"/>
        <end position="270"/>
    </location>
</feature>
<dbReference type="InterPro" id="IPR006016">
    <property type="entry name" value="UspA"/>
</dbReference>
<keyword evidence="11" id="KW-1185">Reference proteome</keyword>
<dbReference type="AlphaFoldDB" id="A0A072V037"/>
<dbReference type="OrthoDB" id="654677at2759"/>
<dbReference type="Gene3D" id="3.40.50.620">
    <property type="entry name" value="HUPs"/>
    <property type="match status" value="1"/>
</dbReference>
<evidence type="ECO:0000313" key="10">
    <source>
        <dbReference type="EnsemblPlants" id="KEH35354"/>
    </source>
</evidence>
<reference evidence="10" key="3">
    <citation type="submission" date="2015-04" db="UniProtKB">
        <authorList>
            <consortium name="EnsemblPlants"/>
        </authorList>
    </citation>
    <scope>IDENTIFICATION</scope>
    <source>
        <strain evidence="10">cv. Jemalong A17</strain>
    </source>
</reference>
<dbReference type="Gene3D" id="3.30.200.20">
    <property type="entry name" value="Phosphorylase Kinase, domain 1"/>
    <property type="match status" value="1"/>
</dbReference>
<dbReference type="SUPFAM" id="SSF52402">
    <property type="entry name" value="Adenine nucleotide alpha hydrolases-like"/>
    <property type="match status" value="1"/>
</dbReference>
<dbReference type="KEGG" id="mtr:25489710"/>
<keyword evidence="3 8" id="KW-0418">Kinase</keyword>
<keyword evidence="2 5" id="KW-0547">Nucleotide-binding</keyword>
<dbReference type="InterPro" id="IPR008271">
    <property type="entry name" value="Ser/Thr_kinase_AS"/>
</dbReference>
<dbReference type="InterPro" id="IPR000719">
    <property type="entry name" value="Prot_kinase_dom"/>
</dbReference>
<reference evidence="8 11" key="1">
    <citation type="journal article" date="2011" name="Nature">
        <title>The Medicago genome provides insight into the evolution of rhizobial symbioses.</title>
        <authorList>
            <person name="Young N.D."/>
            <person name="Debelle F."/>
            <person name="Oldroyd G.E."/>
            <person name="Geurts R."/>
            <person name="Cannon S.B."/>
            <person name="Udvardi M.K."/>
            <person name="Benedito V.A."/>
            <person name="Mayer K.F."/>
            <person name="Gouzy J."/>
            <person name="Schoof H."/>
            <person name="Van de Peer Y."/>
            <person name="Proost S."/>
            <person name="Cook D.R."/>
            <person name="Meyers B.C."/>
            <person name="Spannagl M."/>
            <person name="Cheung F."/>
            <person name="De Mita S."/>
            <person name="Krishnakumar V."/>
            <person name="Gundlach H."/>
            <person name="Zhou S."/>
            <person name="Mudge J."/>
            <person name="Bharti A.K."/>
            <person name="Murray J.D."/>
            <person name="Naoumkina M.A."/>
            <person name="Rosen B."/>
            <person name="Silverstein K.A."/>
            <person name="Tang H."/>
            <person name="Rombauts S."/>
            <person name="Zhao P.X."/>
            <person name="Zhou P."/>
            <person name="Barbe V."/>
            <person name="Bardou P."/>
            <person name="Bechner M."/>
            <person name="Bellec A."/>
            <person name="Berger A."/>
            <person name="Berges H."/>
            <person name="Bidwell S."/>
            <person name="Bisseling T."/>
            <person name="Choisne N."/>
            <person name="Couloux A."/>
            <person name="Denny R."/>
            <person name="Deshpande S."/>
            <person name="Dai X."/>
            <person name="Doyle J.J."/>
            <person name="Dudez A.M."/>
            <person name="Farmer A.D."/>
            <person name="Fouteau S."/>
            <person name="Franken C."/>
            <person name="Gibelin C."/>
            <person name="Gish J."/>
            <person name="Goldstein S."/>
            <person name="Gonzalez A.J."/>
            <person name="Green P.J."/>
            <person name="Hallab A."/>
            <person name="Hartog M."/>
            <person name="Hua A."/>
            <person name="Humphray S.J."/>
            <person name="Jeong D.H."/>
            <person name="Jing Y."/>
            <person name="Jocker A."/>
            <person name="Kenton S.M."/>
            <person name="Kim D.J."/>
            <person name="Klee K."/>
            <person name="Lai H."/>
            <person name="Lang C."/>
            <person name="Lin S."/>
            <person name="Macmil S.L."/>
            <person name="Magdelenat G."/>
            <person name="Matthews L."/>
            <person name="McCorrison J."/>
            <person name="Monaghan E.L."/>
            <person name="Mun J.H."/>
            <person name="Najar F.Z."/>
            <person name="Nicholson C."/>
            <person name="Noirot C."/>
            <person name="O'Bleness M."/>
            <person name="Paule C.R."/>
            <person name="Poulain J."/>
            <person name="Prion F."/>
            <person name="Qin B."/>
            <person name="Qu C."/>
            <person name="Retzel E.F."/>
            <person name="Riddle C."/>
            <person name="Sallet E."/>
            <person name="Samain S."/>
            <person name="Samson N."/>
            <person name="Sanders I."/>
            <person name="Saurat O."/>
            <person name="Scarpelli C."/>
            <person name="Schiex T."/>
            <person name="Segurens B."/>
            <person name="Severin A.J."/>
            <person name="Sherrier D.J."/>
            <person name="Shi R."/>
            <person name="Sims S."/>
            <person name="Singer S.R."/>
            <person name="Sinharoy S."/>
            <person name="Sterck L."/>
            <person name="Viollet A."/>
            <person name="Wang B.B."/>
            <person name="Wang K."/>
            <person name="Wang M."/>
            <person name="Wang X."/>
            <person name="Warfsmann J."/>
            <person name="Weissenbach J."/>
            <person name="White D.D."/>
            <person name="White J.D."/>
            <person name="Wiley G.B."/>
            <person name="Wincker P."/>
            <person name="Xing Y."/>
            <person name="Yang L."/>
            <person name="Yao Z."/>
            <person name="Ying F."/>
            <person name="Zhai J."/>
            <person name="Zhou L."/>
            <person name="Zuber A."/>
            <person name="Denarie J."/>
            <person name="Dixon R.A."/>
            <person name="May G.D."/>
            <person name="Schwartz D.C."/>
            <person name="Rogers J."/>
            <person name="Quetier F."/>
            <person name="Town C.D."/>
            <person name="Roe B.A."/>
        </authorList>
    </citation>
    <scope>NUCLEOTIDE SEQUENCE [LARGE SCALE GENOMIC DNA]</scope>
    <source>
        <strain evidence="8">A17</strain>
        <strain evidence="10 11">cv. Jemalong A17</strain>
    </source>
</reference>
<evidence type="ECO:0000256" key="4">
    <source>
        <dbReference type="ARBA" id="ARBA00022840"/>
    </source>
</evidence>
<dbReference type="EMBL" id="PSQE01000003">
    <property type="protein sequence ID" value="RHN69488.1"/>
    <property type="molecule type" value="Genomic_DNA"/>
</dbReference>
<dbReference type="PROSITE" id="PS00108">
    <property type="entry name" value="PROTEIN_KINASE_ST"/>
    <property type="match status" value="1"/>
</dbReference>
<dbReference type="Pfam" id="PF00582">
    <property type="entry name" value="Usp"/>
    <property type="match status" value="1"/>
</dbReference>
<dbReference type="PANTHER" id="PTHR47987">
    <property type="entry name" value="OS08G0249100 PROTEIN"/>
    <property type="match status" value="1"/>
</dbReference>
<dbReference type="PROSITE" id="PS00107">
    <property type="entry name" value="PROTEIN_KINASE_ATP"/>
    <property type="match status" value="1"/>
</dbReference>
<keyword evidence="1 9" id="KW-0808">Transferase</keyword>
<dbReference type="EnsemblPlants" id="KEH35354">
    <property type="protein sequence ID" value="KEH35354"/>
    <property type="gene ID" value="MTR_3g088640"/>
</dbReference>
<dbReference type="SUPFAM" id="SSF56112">
    <property type="entry name" value="Protein kinase-like (PK-like)"/>
    <property type="match status" value="1"/>
</dbReference>
<dbReference type="GO" id="GO:0005524">
    <property type="term" value="F:ATP binding"/>
    <property type="evidence" value="ECO:0007669"/>
    <property type="project" value="UniProtKB-UniRule"/>
</dbReference>
<evidence type="ECO:0000256" key="2">
    <source>
        <dbReference type="ARBA" id="ARBA00022741"/>
    </source>
</evidence>
<dbReference type="InterPro" id="IPR011009">
    <property type="entry name" value="Kinase-like_dom_sf"/>
</dbReference>
<evidence type="ECO:0000313" key="9">
    <source>
        <dbReference type="EMBL" id="RHN69488.1"/>
    </source>
</evidence>